<dbReference type="AlphaFoldDB" id="A0A1I5VHJ3"/>
<sequence>MALSTRGTRSTRRTLSTRNTARTAGGGRRGVVAALLGAGAAMLLVGCGATLPGSAAPRADSGEGPAGTAPATPAGLADLRPCTLLGPTERSTAGLTSPGQEITIGVARGCDWAETGTFGVTITVDTTSGLADLAVRRAHTTEDTVGDRAALRVADPKADDGTCAVLLAAGDGASVHVDVTNADFTDTASACRRASTIAELIGPKLPT</sequence>
<dbReference type="RefSeq" id="WP_092530735.1">
    <property type="nucleotide sequence ID" value="NZ_FOWW01000004.1"/>
</dbReference>
<evidence type="ECO:0000313" key="4">
    <source>
        <dbReference type="Proteomes" id="UP000198727"/>
    </source>
</evidence>
<evidence type="ECO:0008006" key="5">
    <source>
        <dbReference type="Google" id="ProtNLM"/>
    </source>
</evidence>
<reference evidence="4" key="1">
    <citation type="submission" date="2016-10" db="EMBL/GenBank/DDBJ databases">
        <authorList>
            <person name="Varghese N."/>
            <person name="Submissions S."/>
        </authorList>
    </citation>
    <scope>NUCLEOTIDE SEQUENCE [LARGE SCALE GENOMIC DNA]</scope>
    <source>
        <strain evidence="4">CGMCC 4.5579</strain>
    </source>
</reference>
<accession>A0A1I5VHJ3</accession>
<keyword evidence="4" id="KW-1185">Reference proteome</keyword>
<feature type="region of interest" description="Disordered" evidence="1">
    <location>
        <begin position="56"/>
        <end position="98"/>
    </location>
</feature>
<evidence type="ECO:0000313" key="3">
    <source>
        <dbReference type="EMBL" id="SFQ06960.1"/>
    </source>
</evidence>
<evidence type="ECO:0000256" key="1">
    <source>
        <dbReference type="SAM" id="MobiDB-lite"/>
    </source>
</evidence>
<feature type="compositionally biased region" description="Low complexity" evidence="1">
    <location>
        <begin position="66"/>
        <end position="75"/>
    </location>
</feature>
<organism evidence="3 4">
    <name type="scientific">Amycolatopsis arida</name>
    <dbReference type="NCBI Taxonomy" id="587909"/>
    <lineage>
        <taxon>Bacteria</taxon>
        <taxon>Bacillati</taxon>
        <taxon>Actinomycetota</taxon>
        <taxon>Actinomycetes</taxon>
        <taxon>Pseudonocardiales</taxon>
        <taxon>Pseudonocardiaceae</taxon>
        <taxon>Amycolatopsis</taxon>
    </lineage>
</organism>
<dbReference type="InterPro" id="IPR024520">
    <property type="entry name" value="DUF3558"/>
</dbReference>
<proteinExistence type="predicted"/>
<dbReference type="EMBL" id="FOWW01000004">
    <property type="protein sequence ID" value="SFQ06960.1"/>
    <property type="molecule type" value="Genomic_DNA"/>
</dbReference>
<evidence type="ECO:0000256" key="2">
    <source>
        <dbReference type="SAM" id="Phobius"/>
    </source>
</evidence>
<keyword evidence="2" id="KW-0472">Membrane</keyword>
<dbReference type="Proteomes" id="UP000198727">
    <property type="component" value="Unassembled WGS sequence"/>
</dbReference>
<keyword evidence="2" id="KW-0812">Transmembrane</keyword>
<dbReference type="Pfam" id="PF12079">
    <property type="entry name" value="DUF3558"/>
    <property type="match status" value="1"/>
</dbReference>
<feature type="compositionally biased region" description="Polar residues" evidence="1">
    <location>
        <begin position="89"/>
        <end position="98"/>
    </location>
</feature>
<feature type="transmembrane region" description="Helical" evidence="2">
    <location>
        <begin position="31"/>
        <end position="51"/>
    </location>
</feature>
<feature type="region of interest" description="Disordered" evidence="1">
    <location>
        <begin position="1"/>
        <end position="24"/>
    </location>
</feature>
<feature type="compositionally biased region" description="Low complexity" evidence="1">
    <location>
        <begin position="1"/>
        <end position="23"/>
    </location>
</feature>
<keyword evidence="2" id="KW-1133">Transmembrane helix</keyword>
<name>A0A1I5VHJ3_9PSEU</name>
<protein>
    <recommendedName>
        <fullName evidence="5">DUF3558 domain-containing protein</fullName>
    </recommendedName>
</protein>
<dbReference type="OrthoDB" id="3622719at2"/>
<dbReference type="STRING" id="587909.SAMN05421810_104375"/>
<gene>
    <name evidence="3" type="ORF">SAMN05421810_104375</name>
</gene>